<reference evidence="13 14" key="1">
    <citation type="submission" date="2020-07" db="EMBL/GenBank/DDBJ databases">
        <title>Sequencing the genomes of 1000 actinobacteria strains.</title>
        <authorList>
            <person name="Klenk H.-P."/>
        </authorList>
    </citation>
    <scope>NUCLEOTIDE SEQUENCE [LARGE SCALE GENOMIC DNA]</scope>
    <source>
        <strain evidence="13 14">DSM 29531</strain>
    </source>
</reference>
<feature type="transmembrane region" description="Helical" evidence="10">
    <location>
        <begin position="509"/>
        <end position="533"/>
    </location>
</feature>
<comment type="function">
    <text evidence="10">Protein O-mannosyltransferase that catalyzes the transfer of a single mannose residue from a polyprenol phospho-mannosyl lipidic donor to the hydroxyl group of selected serine and threonine residues in acceptor proteins.</text>
</comment>
<proteinExistence type="inferred from homology"/>
<comment type="caution">
    <text evidence="13">The sequence shown here is derived from an EMBL/GenBank/DDBJ whole genome shotgun (WGS) entry which is preliminary data.</text>
</comment>
<dbReference type="AlphaFoldDB" id="A0A853DCG0"/>
<evidence type="ECO:0000313" key="13">
    <source>
        <dbReference type="EMBL" id="NYJ73679.1"/>
    </source>
</evidence>
<keyword evidence="8 10" id="KW-0472">Membrane</keyword>
<dbReference type="GO" id="GO:0012505">
    <property type="term" value="C:endomembrane system"/>
    <property type="evidence" value="ECO:0007669"/>
    <property type="project" value="UniProtKB-SubCell"/>
</dbReference>
<dbReference type="Proteomes" id="UP000571817">
    <property type="component" value="Unassembled WGS sequence"/>
</dbReference>
<keyword evidence="7 10" id="KW-1133">Transmembrane helix</keyword>
<evidence type="ECO:0000256" key="9">
    <source>
        <dbReference type="ARBA" id="ARBA00093617"/>
    </source>
</evidence>
<keyword evidence="4 10" id="KW-0328">Glycosyltransferase</keyword>
<feature type="transmembrane region" description="Helical" evidence="10">
    <location>
        <begin position="307"/>
        <end position="327"/>
    </location>
</feature>
<evidence type="ECO:0000256" key="10">
    <source>
        <dbReference type="RuleBase" id="RU367007"/>
    </source>
</evidence>
<dbReference type="InterPro" id="IPR032421">
    <property type="entry name" value="PMT_4TMC"/>
</dbReference>
<dbReference type="InterPro" id="IPR027005">
    <property type="entry name" value="PMT-like"/>
</dbReference>
<dbReference type="Pfam" id="PF16192">
    <property type="entry name" value="PMT_4TMC"/>
    <property type="match status" value="1"/>
</dbReference>
<evidence type="ECO:0000256" key="2">
    <source>
        <dbReference type="ARBA" id="ARBA00004922"/>
    </source>
</evidence>
<dbReference type="PANTHER" id="PTHR10050">
    <property type="entry name" value="DOLICHYL-PHOSPHATE-MANNOSE--PROTEIN MANNOSYLTRANSFERASE"/>
    <property type="match status" value="1"/>
</dbReference>
<accession>A0A853DCG0</accession>
<feature type="transmembrane region" description="Helical" evidence="10">
    <location>
        <begin position="428"/>
        <end position="446"/>
    </location>
</feature>
<sequence length="553" mass="62802">MIQTLVRPPRRTRLAPTRALSTTEQLRRRLLGRPRTAQEKLWGWLGPAMLTVVGGILRFWNVGRPHQLIFDETYYVKEGWSLMRFGYERKQDKTTGITNNPDSLFTMGNPHIYGVNPDFVVHPPMGKWLIGFGESLFGINSSFGWRFAVAVTGTLSIYLVGRAAWHLFRSPLLATVASLLLCFEGSEFVMSRTGILDIMVMFWALAGFVALLADRARTRGILARKVAAMKDAGTWDAHDLAGPWLGWRPWRWVAAVCLGLDVATKWSGGYYLAVFCVMSVLWDVGARRSVGVRRWISATFLKDALPAAVYMVAVAVGTYLITWIGWFTHPDAYDRQWAVNNPAVKNDGISPDSHLFAWLPDPLRSLWEYNVEMYKAALSITQPHPYESNPWSWMLQTRPTSFFYESPPPHECGAAQCSKAITSLGNVGIWWFGTVALAVLLFCWLLRRDWRAGAIWGGVAAGWFPWFQYQQRTIFTFYSVVFSPYVVLACVFVLGLMLGPVTADARRVLFGKVAVGGYLLLVTGLFIFFWPIWTGQVIPQTHWQWRMWFPSWV</sequence>
<evidence type="ECO:0000256" key="7">
    <source>
        <dbReference type="ARBA" id="ARBA00022989"/>
    </source>
</evidence>
<keyword evidence="6 10" id="KW-0812">Transmembrane</keyword>
<dbReference type="InterPro" id="IPR003342">
    <property type="entry name" value="ArnT-like_N"/>
</dbReference>
<gene>
    <name evidence="13" type="ORF">HNR15_000642</name>
</gene>
<dbReference type="RefSeq" id="WP_343048399.1">
    <property type="nucleotide sequence ID" value="NZ_JACCFW010000001.1"/>
</dbReference>
<comment type="subcellular location">
    <subcellularLocation>
        <location evidence="10">Cell membrane</location>
    </subcellularLocation>
    <subcellularLocation>
        <location evidence="1">Endomembrane system</location>
        <topology evidence="1">Multi-pass membrane protein</topology>
    </subcellularLocation>
</comment>
<dbReference type="PANTHER" id="PTHR10050:SF46">
    <property type="entry name" value="PROTEIN O-MANNOSYL-TRANSFERASE 2"/>
    <property type="match status" value="1"/>
</dbReference>
<feature type="transmembrane region" description="Helical" evidence="10">
    <location>
        <begin position="195"/>
        <end position="213"/>
    </location>
</feature>
<evidence type="ECO:0000259" key="12">
    <source>
        <dbReference type="Pfam" id="PF16192"/>
    </source>
</evidence>
<feature type="transmembrane region" description="Helical" evidence="10">
    <location>
        <begin position="167"/>
        <end position="183"/>
    </location>
</feature>
<feature type="transmembrane region" description="Helical" evidence="10">
    <location>
        <begin position="143"/>
        <end position="161"/>
    </location>
</feature>
<dbReference type="EMBL" id="JACCFW010000001">
    <property type="protein sequence ID" value="NYJ73679.1"/>
    <property type="molecule type" value="Genomic_DNA"/>
</dbReference>
<comment type="similarity">
    <text evidence="3 10">Belongs to the glycosyltransferase 39 family.</text>
</comment>
<name>A0A853DCG0_9MICO</name>
<feature type="domain" description="Protein O-mannosyl-transferase C-terminal four TM" evidence="12">
    <location>
        <begin position="363"/>
        <end position="552"/>
    </location>
</feature>
<feature type="domain" description="ArnT-like N-terminal" evidence="11">
    <location>
        <begin position="127"/>
        <end position="316"/>
    </location>
</feature>
<keyword evidence="14" id="KW-1185">Reference proteome</keyword>
<evidence type="ECO:0000256" key="3">
    <source>
        <dbReference type="ARBA" id="ARBA00007222"/>
    </source>
</evidence>
<feature type="transmembrane region" description="Helical" evidence="10">
    <location>
        <begin position="41"/>
        <end position="60"/>
    </location>
</feature>
<dbReference type="EC" id="2.4.1.-" evidence="10"/>
<dbReference type="UniPathway" id="UPA00378"/>
<evidence type="ECO:0000256" key="6">
    <source>
        <dbReference type="ARBA" id="ARBA00022692"/>
    </source>
</evidence>
<evidence type="ECO:0000256" key="4">
    <source>
        <dbReference type="ARBA" id="ARBA00022676"/>
    </source>
</evidence>
<evidence type="ECO:0000259" key="11">
    <source>
        <dbReference type="Pfam" id="PF02366"/>
    </source>
</evidence>
<evidence type="ECO:0000256" key="5">
    <source>
        <dbReference type="ARBA" id="ARBA00022679"/>
    </source>
</evidence>
<protein>
    <recommendedName>
        <fullName evidence="9 10">Polyprenol-phosphate-mannose--protein mannosyltransferase</fullName>
        <ecNumber evidence="10">2.4.1.-</ecNumber>
    </recommendedName>
</protein>
<dbReference type="GO" id="GO:0004169">
    <property type="term" value="F:dolichyl-phosphate-mannose-protein mannosyltransferase activity"/>
    <property type="evidence" value="ECO:0007669"/>
    <property type="project" value="UniProtKB-UniRule"/>
</dbReference>
<evidence type="ECO:0000256" key="8">
    <source>
        <dbReference type="ARBA" id="ARBA00023136"/>
    </source>
</evidence>
<keyword evidence="10" id="KW-1003">Cell membrane</keyword>
<evidence type="ECO:0000256" key="1">
    <source>
        <dbReference type="ARBA" id="ARBA00004127"/>
    </source>
</evidence>
<keyword evidence="5 10" id="KW-0808">Transferase</keyword>
<dbReference type="GO" id="GO:0005886">
    <property type="term" value="C:plasma membrane"/>
    <property type="evidence" value="ECO:0007669"/>
    <property type="project" value="UniProtKB-SubCell"/>
</dbReference>
<organism evidence="13 14">
    <name type="scientific">Allobranchiibius huperziae</name>
    <dbReference type="NCBI Taxonomy" id="1874116"/>
    <lineage>
        <taxon>Bacteria</taxon>
        <taxon>Bacillati</taxon>
        <taxon>Actinomycetota</taxon>
        <taxon>Actinomycetes</taxon>
        <taxon>Micrococcales</taxon>
        <taxon>Dermacoccaceae</taxon>
        <taxon>Allobranchiibius</taxon>
    </lineage>
</organism>
<evidence type="ECO:0000313" key="14">
    <source>
        <dbReference type="Proteomes" id="UP000571817"/>
    </source>
</evidence>
<dbReference type="Pfam" id="PF02366">
    <property type="entry name" value="PMT"/>
    <property type="match status" value="1"/>
</dbReference>
<feature type="transmembrane region" description="Helical" evidence="10">
    <location>
        <begin position="453"/>
        <end position="469"/>
    </location>
</feature>
<comment type="pathway">
    <text evidence="2 10">Protein modification; protein glycosylation.</text>
</comment>
<feature type="transmembrane region" description="Helical" evidence="10">
    <location>
        <begin position="475"/>
        <end position="497"/>
    </location>
</feature>